<gene>
    <name evidence="9" type="ORF">ATC1_131523</name>
</gene>
<dbReference type="PATRIC" id="fig|1678840.3.peg.3000"/>
<keyword evidence="2 5" id="KW-0812">Transmembrane</keyword>
<evidence type="ECO:0000256" key="1">
    <source>
        <dbReference type="ARBA" id="ARBA00004127"/>
    </source>
</evidence>
<dbReference type="OrthoDB" id="9807568at2"/>
<feature type="transmembrane region" description="Helical" evidence="6">
    <location>
        <begin position="448"/>
        <end position="469"/>
    </location>
</feature>
<dbReference type="AlphaFoldDB" id="A0A0S7BSP0"/>
<evidence type="ECO:0000313" key="10">
    <source>
        <dbReference type="Proteomes" id="UP000053370"/>
    </source>
</evidence>
<feature type="transmembrane region" description="Helical" evidence="6">
    <location>
        <begin position="30"/>
        <end position="50"/>
    </location>
</feature>
<feature type="transmembrane region" description="Helical" evidence="6">
    <location>
        <begin position="163"/>
        <end position="182"/>
    </location>
</feature>
<dbReference type="Pfam" id="PF00361">
    <property type="entry name" value="Proton_antipo_M"/>
    <property type="match status" value="1"/>
</dbReference>
<dbReference type="Proteomes" id="UP000053370">
    <property type="component" value="Unassembled WGS sequence"/>
</dbReference>
<dbReference type="InterPro" id="IPR001750">
    <property type="entry name" value="ND/Mrp_TM"/>
</dbReference>
<dbReference type="EMBL" id="DF968181">
    <property type="protein sequence ID" value="GAP41531.1"/>
    <property type="molecule type" value="Genomic_DNA"/>
</dbReference>
<feature type="transmembrane region" description="Helical" evidence="6">
    <location>
        <begin position="202"/>
        <end position="220"/>
    </location>
</feature>
<keyword evidence="10" id="KW-1185">Reference proteome</keyword>
<evidence type="ECO:0000256" key="4">
    <source>
        <dbReference type="ARBA" id="ARBA00023136"/>
    </source>
</evidence>
<feature type="transmembrane region" description="Helical" evidence="6">
    <location>
        <begin position="299"/>
        <end position="321"/>
    </location>
</feature>
<dbReference type="PRINTS" id="PR01434">
    <property type="entry name" value="NADHDHGNASE5"/>
</dbReference>
<evidence type="ECO:0000256" key="3">
    <source>
        <dbReference type="ARBA" id="ARBA00022989"/>
    </source>
</evidence>
<proteinExistence type="predicted"/>
<keyword evidence="4 6" id="KW-0472">Membrane</keyword>
<organism evidence="9">
    <name type="scientific">Flexilinea flocculi</name>
    <dbReference type="NCBI Taxonomy" id="1678840"/>
    <lineage>
        <taxon>Bacteria</taxon>
        <taxon>Bacillati</taxon>
        <taxon>Chloroflexota</taxon>
        <taxon>Anaerolineae</taxon>
        <taxon>Anaerolineales</taxon>
        <taxon>Anaerolineaceae</taxon>
        <taxon>Flexilinea</taxon>
    </lineage>
</organism>
<feature type="transmembrane region" description="Helical" evidence="6">
    <location>
        <begin position="327"/>
        <end position="345"/>
    </location>
</feature>
<feature type="transmembrane region" description="Helical" evidence="6">
    <location>
        <begin position="495"/>
        <end position="512"/>
    </location>
</feature>
<evidence type="ECO:0000259" key="8">
    <source>
        <dbReference type="Pfam" id="PF00662"/>
    </source>
</evidence>
<dbReference type="GO" id="GO:0012505">
    <property type="term" value="C:endomembrane system"/>
    <property type="evidence" value="ECO:0007669"/>
    <property type="project" value="UniProtKB-SubCell"/>
</dbReference>
<dbReference type="GO" id="GO:0016020">
    <property type="term" value="C:membrane"/>
    <property type="evidence" value="ECO:0007669"/>
    <property type="project" value="UniProtKB-SubCell"/>
</dbReference>
<feature type="transmembrane region" description="Helical" evidence="6">
    <location>
        <begin position="107"/>
        <end position="125"/>
    </location>
</feature>
<dbReference type="NCBIfam" id="TIGR01974">
    <property type="entry name" value="NDH_I_L"/>
    <property type="match status" value="1"/>
</dbReference>
<dbReference type="STRING" id="1678840.ATC1_131523"/>
<dbReference type="GO" id="GO:0003954">
    <property type="term" value="F:NADH dehydrogenase activity"/>
    <property type="evidence" value="ECO:0007669"/>
    <property type="project" value="TreeGrafter"/>
</dbReference>
<evidence type="ECO:0000256" key="6">
    <source>
        <dbReference type="SAM" id="Phobius"/>
    </source>
</evidence>
<dbReference type="PANTHER" id="PTHR42829:SF1">
    <property type="entry name" value="INORGANIC CARBON TRANSPORTER SUBUNIT DABB-RELATED"/>
    <property type="match status" value="1"/>
</dbReference>
<dbReference type="GO" id="GO:0042773">
    <property type="term" value="P:ATP synthesis coupled electron transport"/>
    <property type="evidence" value="ECO:0007669"/>
    <property type="project" value="InterPro"/>
</dbReference>
<feature type="transmembrane region" description="Helical" evidence="6">
    <location>
        <begin position="404"/>
        <end position="427"/>
    </location>
</feature>
<dbReference type="InterPro" id="IPR001516">
    <property type="entry name" value="Proton_antipo_N"/>
</dbReference>
<keyword evidence="3 6" id="KW-1133">Transmembrane helix</keyword>
<dbReference type="InterPro" id="IPR003945">
    <property type="entry name" value="NU5C-like"/>
</dbReference>
<feature type="transmembrane region" description="Helical" evidence="6">
    <location>
        <begin position="561"/>
        <end position="582"/>
    </location>
</feature>
<evidence type="ECO:0000313" key="9">
    <source>
        <dbReference type="EMBL" id="GAP41531.1"/>
    </source>
</evidence>
<evidence type="ECO:0000259" key="7">
    <source>
        <dbReference type="Pfam" id="PF00361"/>
    </source>
</evidence>
<feature type="transmembrane region" description="Helical" evidence="6">
    <location>
        <begin position="366"/>
        <end position="384"/>
    </location>
</feature>
<feature type="transmembrane region" description="Helical" evidence="6">
    <location>
        <begin position="275"/>
        <end position="292"/>
    </location>
</feature>
<dbReference type="RefSeq" id="WP_062282940.1">
    <property type="nucleotide sequence ID" value="NZ_DF968181.1"/>
</dbReference>
<feature type="transmembrane region" description="Helical" evidence="6">
    <location>
        <begin position="70"/>
        <end position="95"/>
    </location>
</feature>
<name>A0A0S7BSP0_9CHLR</name>
<accession>A0A0S7BSP0</accession>
<feature type="transmembrane region" description="Helical" evidence="6">
    <location>
        <begin position="6"/>
        <end position="23"/>
    </location>
</feature>
<dbReference type="PANTHER" id="PTHR42829">
    <property type="entry name" value="NADH-UBIQUINONE OXIDOREDUCTASE CHAIN 5"/>
    <property type="match status" value="1"/>
</dbReference>
<comment type="subcellular location">
    <subcellularLocation>
        <location evidence="1">Endomembrane system</location>
        <topology evidence="1">Multi-pass membrane protein</topology>
    </subcellularLocation>
    <subcellularLocation>
        <location evidence="5">Membrane</location>
        <topology evidence="5">Multi-pass membrane protein</topology>
    </subcellularLocation>
</comment>
<dbReference type="GO" id="GO:0015990">
    <property type="term" value="P:electron transport coupled proton transport"/>
    <property type="evidence" value="ECO:0007669"/>
    <property type="project" value="TreeGrafter"/>
</dbReference>
<dbReference type="InterPro" id="IPR018393">
    <property type="entry name" value="NADHpl_OxRdtase_5_subgr"/>
</dbReference>
<reference evidence="9" key="1">
    <citation type="journal article" date="2015" name="Genome Announc.">
        <title>Draft Genome Sequence of Anaerolineae Strain TC1, a Novel Isolate from a Methanogenic Wastewater Treatment System.</title>
        <authorList>
            <person name="Matsuura N."/>
            <person name="Tourlousse D.M."/>
            <person name="Sun L."/>
            <person name="Toyonaga M."/>
            <person name="Kuroda K."/>
            <person name="Ohashi A."/>
            <person name="Cruz R."/>
            <person name="Yamaguchi T."/>
            <person name="Sekiguchi Y."/>
        </authorList>
    </citation>
    <scope>NUCLEOTIDE SEQUENCE [LARGE SCALE GENOMIC DNA]</scope>
    <source>
        <strain evidence="9">TC1</strain>
    </source>
</reference>
<evidence type="ECO:0000256" key="5">
    <source>
        <dbReference type="RuleBase" id="RU000320"/>
    </source>
</evidence>
<dbReference type="GO" id="GO:0008137">
    <property type="term" value="F:NADH dehydrogenase (ubiquinone) activity"/>
    <property type="evidence" value="ECO:0007669"/>
    <property type="project" value="InterPro"/>
</dbReference>
<protein>
    <submittedName>
        <fullName evidence="9">Proton-translocating NADH-quinone oxidoreductase, chain L</fullName>
    </submittedName>
</protein>
<dbReference type="Pfam" id="PF00662">
    <property type="entry name" value="Proton_antipo_N"/>
    <property type="match status" value="1"/>
</dbReference>
<feature type="domain" description="NADH-Ubiquinone oxidoreductase (complex I) chain 5 N-terminal" evidence="8">
    <location>
        <begin position="69"/>
        <end position="110"/>
    </location>
</feature>
<sequence>MTAILIALIILFPWFGAVIIWLMKDEQEKLTHILAMSFTAFSAVLSLVLLTRIGQDQISAYSLGIGMGDLAFSADALGIILTCIANCIGCLAVVFSKDYMNGEKDLQRYYSMILLFIGAMSGLVLTSNAMLIFFFWEITALCSYQLISFYNDDPKAVRGGLKALFITQFGGIGLLLGSLLIFSQTGSLDIQHFIAAAQAGEISSAALAVAGFGLIAAAAAKSSQFPFFTWLPDAMEAPTPVSALIHAATMVNAGVYLLCRFAPAFQGVAGWNTTVLWVGIITILLSSVMAIFANDLKRVLAYSTVSQLGFLFAAIGAGSVTASQFHLLSHAIFKALLFLCAGAVIHSVGTRDMRLMGNLYKKMKPVAICFIIGACSLAGIPIFNGFWSKELILEAIHSGAPLSVYILMLFAVILTAIYSIRCVWMVFFGKEKSELHVHEPGRFMKYSLYVLAAGTVVSWLTFGGFSNAFSKSLPHHEIEAESLGKFLSTIIKDPLTYLAIFMVILGIVLWIFHKPGPSKAVLPKVLETCAVNSFGFEIINEKIIDKIQNLSEFSRELQSGILNWNIFGVLTGLVLILIVLGIGG</sequence>
<evidence type="ECO:0000256" key="2">
    <source>
        <dbReference type="ARBA" id="ARBA00022692"/>
    </source>
</evidence>
<feature type="domain" description="NADH:quinone oxidoreductase/Mrp antiporter transmembrane" evidence="7">
    <location>
        <begin position="128"/>
        <end position="415"/>
    </location>
</feature>